<keyword evidence="1" id="KW-0472">Membrane</keyword>
<dbReference type="RefSeq" id="WP_145082085.1">
    <property type="nucleotide sequence ID" value="NZ_CP036298.1"/>
</dbReference>
<dbReference type="Gene3D" id="1.25.40.10">
    <property type="entry name" value="Tetratricopeptide repeat domain"/>
    <property type="match status" value="2"/>
</dbReference>
<keyword evidence="1" id="KW-0812">Transmembrane</keyword>
<proteinExistence type="predicted"/>
<accession>A0A518GC29</accession>
<feature type="transmembrane region" description="Helical" evidence="1">
    <location>
        <begin position="22"/>
        <end position="44"/>
    </location>
</feature>
<dbReference type="OrthoDB" id="243830at2"/>
<evidence type="ECO:0000256" key="1">
    <source>
        <dbReference type="SAM" id="Phobius"/>
    </source>
</evidence>
<keyword evidence="3" id="KW-1185">Reference proteome</keyword>
<sequence>MFYQDLLNFLIAWFRTRQWRKLLWIGATVFCLPMFGLGISLYGATLTRSQIAGRYLSLVSEDVDSTMAAVDSINNEDATEATQQEKELLLAERNLQVPLRRILQLGSFNERAVFLVANELARQGRLPTAVRMMREIAPAQGKGFPKGHAWLANYEMATWKSDKTQAEILLNDLSVAESELKNAQQVLVYAKLLNEFGKPKEALRILRIHVQQYPELNLPYAELAKQLGEQADFRDAVIAGRAAAEKRLQSSDGSVNDVAQLVNLALLDGKIDDALAIASRGVKSAPDDQNLKRILSEVLRLKYEATSQTSVADAQLNLSYLDAALRADPTNPAVIDSVAEAMAQGQNLSPELKAAVEASLADGQASVITHMLVANNKIRNGDSAAAIPHLELALRQVPNSSTILNNLAFAIIKGQPDRADEAAEMIDKALNAPEASQAQRASMFDTQGQIRQHQQDNLGAIESYEKAISLDKGKIATHERLAEVYRAVGMPDLAEVQMRRIKQLTDKK</sequence>
<dbReference type="InterPro" id="IPR011990">
    <property type="entry name" value="TPR-like_helical_dom_sf"/>
</dbReference>
<protein>
    <submittedName>
        <fullName evidence="2">Uncharacterized protein</fullName>
    </submittedName>
</protein>
<dbReference type="KEGG" id="ahel:Q31a_45210"/>
<name>A0A518GC29_9BACT</name>
<dbReference type="Proteomes" id="UP000318017">
    <property type="component" value="Chromosome"/>
</dbReference>
<dbReference type="EMBL" id="CP036298">
    <property type="protein sequence ID" value="QDV26149.1"/>
    <property type="molecule type" value="Genomic_DNA"/>
</dbReference>
<reference evidence="2 3" key="1">
    <citation type="submission" date="2019-02" db="EMBL/GenBank/DDBJ databases">
        <title>Deep-cultivation of Planctomycetes and their phenomic and genomic characterization uncovers novel biology.</title>
        <authorList>
            <person name="Wiegand S."/>
            <person name="Jogler M."/>
            <person name="Boedeker C."/>
            <person name="Pinto D."/>
            <person name="Vollmers J."/>
            <person name="Rivas-Marin E."/>
            <person name="Kohn T."/>
            <person name="Peeters S.H."/>
            <person name="Heuer A."/>
            <person name="Rast P."/>
            <person name="Oberbeckmann S."/>
            <person name="Bunk B."/>
            <person name="Jeske O."/>
            <person name="Meyerdierks A."/>
            <person name="Storesund J.E."/>
            <person name="Kallscheuer N."/>
            <person name="Luecker S."/>
            <person name="Lage O.M."/>
            <person name="Pohl T."/>
            <person name="Merkel B.J."/>
            <person name="Hornburger P."/>
            <person name="Mueller R.-W."/>
            <person name="Bruemmer F."/>
            <person name="Labrenz M."/>
            <person name="Spormann A.M."/>
            <person name="Op den Camp H."/>
            <person name="Overmann J."/>
            <person name="Amann R."/>
            <person name="Jetten M.S.M."/>
            <person name="Mascher T."/>
            <person name="Medema M.H."/>
            <person name="Devos D.P."/>
            <person name="Kaster A.-K."/>
            <person name="Ovreas L."/>
            <person name="Rohde M."/>
            <person name="Galperin M.Y."/>
            <person name="Jogler C."/>
        </authorList>
    </citation>
    <scope>NUCLEOTIDE SEQUENCE [LARGE SCALE GENOMIC DNA]</scope>
    <source>
        <strain evidence="2 3">Q31a</strain>
    </source>
</reference>
<gene>
    <name evidence="2" type="ORF">Q31a_45210</name>
</gene>
<evidence type="ECO:0000313" key="2">
    <source>
        <dbReference type="EMBL" id="QDV26149.1"/>
    </source>
</evidence>
<keyword evidence="1" id="KW-1133">Transmembrane helix</keyword>
<dbReference type="AlphaFoldDB" id="A0A518GC29"/>
<organism evidence="2 3">
    <name type="scientific">Aureliella helgolandensis</name>
    <dbReference type="NCBI Taxonomy" id="2527968"/>
    <lineage>
        <taxon>Bacteria</taxon>
        <taxon>Pseudomonadati</taxon>
        <taxon>Planctomycetota</taxon>
        <taxon>Planctomycetia</taxon>
        <taxon>Pirellulales</taxon>
        <taxon>Pirellulaceae</taxon>
        <taxon>Aureliella</taxon>
    </lineage>
</organism>
<evidence type="ECO:0000313" key="3">
    <source>
        <dbReference type="Proteomes" id="UP000318017"/>
    </source>
</evidence>
<dbReference type="SUPFAM" id="SSF48452">
    <property type="entry name" value="TPR-like"/>
    <property type="match status" value="2"/>
</dbReference>